<keyword evidence="1" id="KW-0732">Signal</keyword>
<evidence type="ECO:0000313" key="4">
    <source>
        <dbReference type="Proteomes" id="UP000190423"/>
    </source>
</evidence>
<organism evidence="3 4">
    <name type="scientific">Treponema porcinum</name>
    <dbReference type="NCBI Taxonomy" id="261392"/>
    <lineage>
        <taxon>Bacteria</taxon>
        <taxon>Pseudomonadati</taxon>
        <taxon>Spirochaetota</taxon>
        <taxon>Spirochaetia</taxon>
        <taxon>Spirochaetales</taxon>
        <taxon>Treponemataceae</taxon>
        <taxon>Treponema</taxon>
    </lineage>
</organism>
<dbReference type="Pfam" id="PF01551">
    <property type="entry name" value="Peptidase_M23"/>
    <property type="match status" value="1"/>
</dbReference>
<reference evidence="3 4" key="1">
    <citation type="submission" date="2017-02" db="EMBL/GenBank/DDBJ databases">
        <authorList>
            <person name="Peterson S.W."/>
        </authorList>
    </citation>
    <scope>NUCLEOTIDE SEQUENCE [LARGE SCALE GENOMIC DNA]</scope>
    <source>
        <strain evidence="3 4">ATCC BAA-908</strain>
    </source>
</reference>
<dbReference type="STRING" id="261392.SAMN02745149_02191"/>
<feature type="chain" id="PRO_5012142813" evidence="1">
    <location>
        <begin position="21"/>
        <end position="289"/>
    </location>
</feature>
<proteinExistence type="predicted"/>
<evidence type="ECO:0000256" key="1">
    <source>
        <dbReference type="SAM" id="SignalP"/>
    </source>
</evidence>
<dbReference type="InterPro" id="IPR016047">
    <property type="entry name" value="M23ase_b-sheet_dom"/>
</dbReference>
<name>A0A1T4N646_TREPO</name>
<dbReference type="GeneID" id="78317458"/>
<dbReference type="EMBL" id="FUWG01000020">
    <property type="protein sequence ID" value="SJZ74684.1"/>
    <property type="molecule type" value="Genomic_DNA"/>
</dbReference>
<dbReference type="Gene3D" id="2.70.70.10">
    <property type="entry name" value="Glucose Permease (Domain IIA)"/>
    <property type="match status" value="1"/>
</dbReference>
<dbReference type="SUPFAM" id="SSF51261">
    <property type="entry name" value="Duplicated hybrid motif"/>
    <property type="match status" value="1"/>
</dbReference>
<feature type="domain" description="M23ase beta-sheet core" evidence="2">
    <location>
        <begin position="56"/>
        <end position="154"/>
    </location>
</feature>
<dbReference type="InterPro" id="IPR011055">
    <property type="entry name" value="Dup_hybrid_motif"/>
</dbReference>
<sequence>MKKTAIICAAIAAAYTAARAFEWPQEQQIQSDSFYSYFGQLRGDTISNSLIFSDPSEIKAADNGCLTVIIKEYNDDTDFFPSTLGNAVIIAHSDNLMTVYGNIDAESLPENLSETKEIATGTPLGISGNSAWQQGHSSLEFQVIDTKNNTAINPRILMPRIGKELPLYPSGIVLQNRNGRTFKIAEQNVIPAGFYRVYQKRQAVAVPYKTHISVNGTIVDGTSYDLLRQDGSSICVSGKRNYPKTVLYPTPDLMLLGEVNFTQGKNAVQFTLSDILGKETSATYYLTNY</sequence>
<keyword evidence="4" id="KW-1185">Reference proteome</keyword>
<dbReference type="AlphaFoldDB" id="A0A1T4N646"/>
<feature type="signal peptide" evidence="1">
    <location>
        <begin position="1"/>
        <end position="20"/>
    </location>
</feature>
<dbReference type="CDD" id="cd12797">
    <property type="entry name" value="M23_peptidase"/>
    <property type="match status" value="1"/>
</dbReference>
<protein>
    <submittedName>
        <fullName evidence="3">Peptidase family M23</fullName>
    </submittedName>
</protein>
<accession>A0A1T4N646</accession>
<dbReference type="OrthoDB" id="368271at2"/>
<dbReference type="RefSeq" id="WP_078934069.1">
    <property type="nucleotide sequence ID" value="NZ_FUWG01000020.1"/>
</dbReference>
<dbReference type="Proteomes" id="UP000190423">
    <property type="component" value="Unassembled WGS sequence"/>
</dbReference>
<evidence type="ECO:0000259" key="2">
    <source>
        <dbReference type="Pfam" id="PF01551"/>
    </source>
</evidence>
<evidence type="ECO:0000313" key="3">
    <source>
        <dbReference type="EMBL" id="SJZ74684.1"/>
    </source>
</evidence>
<gene>
    <name evidence="3" type="ORF">SAMN02745149_02191</name>
</gene>